<dbReference type="InterPro" id="IPR029787">
    <property type="entry name" value="Nucleotide_cyclase"/>
</dbReference>
<keyword evidence="1" id="KW-0732">Signal</keyword>
<evidence type="ECO:0000313" key="5">
    <source>
        <dbReference type="Proteomes" id="UP000703590"/>
    </source>
</evidence>
<dbReference type="SMART" id="SM00062">
    <property type="entry name" value="PBPb"/>
    <property type="match status" value="3"/>
</dbReference>
<dbReference type="SUPFAM" id="SSF53850">
    <property type="entry name" value="Periplasmic binding protein-like II"/>
    <property type="match status" value="3"/>
</dbReference>
<feature type="transmembrane region" description="Helical" evidence="2">
    <location>
        <begin position="763"/>
        <end position="779"/>
    </location>
</feature>
<dbReference type="CDD" id="cd01007">
    <property type="entry name" value="PBP2_BvgS_HisK_like"/>
    <property type="match status" value="2"/>
</dbReference>
<evidence type="ECO:0000259" key="3">
    <source>
        <dbReference type="PROSITE" id="PS50887"/>
    </source>
</evidence>
<gene>
    <name evidence="4" type="ORF">JWV37_10890</name>
</gene>
<evidence type="ECO:0000256" key="2">
    <source>
        <dbReference type="SAM" id="Phobius"/>
    </source>
</evidence>
<dbReference type="Gene3D" id="3.30.70.270">
    <property type="match status" value="1"/>
</dbReference>
<dbReference type="PANTHER" id="PTHR35936">
    <property type="entry name" value="MEMBRANE-BOUND LYTIC MUREIN TRANSGLYCOSYLASE F"/>
    <property type="match status" value="1"/>
</dbReference>
<protein>
    <submittedName>
        <fullName evidence="4">Transporter substrate-binding domain-containing protein</fullName>
    </submittedName>
</protein>
<dbReference type="InterPro" id="IPR043128">
    <property type="entry name" value="Rev_trsase/Diguanyl_cyclase"/>
</dbReference>
<reference evidence="4 5" key="2">
    <citation type="submission" date="2021-02" db="EMBL/GenBank/DDBJ databases">
        <title>Sulfurospirillum tamanensis sp. nov.</title>
        <authorList>
            <person name="Frolova A."/>
            <person name="Merkel A."/>
            <person name="Slobodkin A."/>
        </authorList>
    </citation>
    <scope>NUCLEOTIDE SEQUENCE [LARGE SCALE GENOMIC DNA]</scope>
    <source>
        <strain evidence="4 5">T05b</strain>
    </source>
</reference>
<accession>A0ABS2WVN8</accession>
<keyword evidence="2" id="KW-1133">Transmembrane helix</keyword>
<dbReference type="InterPro" id="IPR001638">
    <property type="entry name" value="Solute-binding_3/MltF_N"/>
</dbReference>
<proteinExistence type="predicted"/>
<dbReference type="CDD" id="cd13708">
    <property type="entry name" value="PBP2_BvgS_like_1"/>
    <property type="match status" value="1"/>
</dbReference>
<dbReference type="Proteomes" id="UP000703590">
    <property type="component" value="Unassembled WGS sequence"/>
</dbReference>
<dbReference type="EMBL" id="JAFHKK010000030">
    <property type="protein sequence ID" value="MBN2965289.1"/>
    <property type="molecule type" value="Genomic_DNA"/>
</dbReference>
<dbReference type="InterPro" id="IPR000160">
    <property type="entry name" value="GGDEF_dom"/>
</dbReference>
<keyword evidence="5" id="KW-1185">Reference proteome</keyword>
<dbReference type="Pfam" id="PF00497">
    <property type="entry name" value="SBP_bac_3"/>
    <property type="match status" value="3"/>
</dbReference>
<organism evidence="4 5">
    <name type="scientific">Sulfurospirillum tamanense</name>
    <dbReference type="NCBI Taxonomy" id="2813362"/>
    <lineage>
        <taxon>Bacteria</taxon>
        <taxon>Pseudomonadati</taxon>
        <taxon>Campylobacterota</taxon>
        <taxon>Epsilonproteobacteria</taxon>
        <taxon>Campylobacterales</taxon>
        <taxon>Sulfurospirillaceae</taxon>
        <taxon>Sulfurospirillum</taxon>
    </lineage>
</organism>
<reference evidence="5" key="1">
    <citation type="submission" date="2021-02" db="EMBL/GenBank/DDBJ databases">
        <title>Sulfurospirillum tamanensis sp. nov.</title>
        <authorList>
            <person name="Merkel A.Y."/>
        </authorList>
    </citation>
    <scope>NUCLEOTIDE SEQUENCE [LARGE SCALE GENOMIC DNA]</scope>
    <source>
        <strain evidence="5">T05b</strain>
    </source>
</reference>
<keyword evidence="2" id="KW-0812">Transmembrane</keyword>
<evidence type="ECO:0000256" key="1">
    <source>
        <dbReference type="ARBA" id="ARBA00022729"/>
    </source>
</evidence>
<dbReference type="SMART" id="SM00267">
    <property type="entry name" value="GGDEF"/>
    <property type="match status" value="1"/>
</dbReference>
<comment type="caution">
    <text evidence="4">The sequence shown here is derived from an EMBL/GenBank/DDBJ whole genome shotgun (WGS) entry which is preliminary data.</text>
</comment>
<dbReference type="PROSITE" id="PS50887">
    <property type="entry name" value="GGDEF"/>
    <property type="match status" value="1"/>
</dbReference>
<dbReference type="Pfam" id="PF00990">
    <property type="entry name" value="GGDEF"/>
    <property type="match status" value="1"/>
</dbReference>
<dbReference type="RefSeq" id="WP_205459836.1">
    <property type="nucleotide sequence ID" value="NZ_JAFHKK010000030.1"/>
</dbReference>
<dbReference type="SUPFAM" id="SSF55073">
    <property type="entry name" value="Nucleotide cyclase"/>
    <property type="match status" value="1"/>
</dbReference>
<dbReference type="NCBIfam" id="TIGR00254">
    <property type="entry name" value="GGDEF"/>
    <property type="match status" value="1"/>
</dbReference>
<sequence length="952" mass="109092">MKNFIRFIVFVLLFPVMAQALELSVQEKEFIANNPKVKIALMPDFSPFSFIKEDRIVGFENDLLQIISQETGLRFDKHFGVWNKNLKAFQEKSVDIITSISYKKEREAFTTFTTPYYNIPIMIFVRDDFGTYKGMQSLEGKKVGILKDVFYTIELEKYTNNKLHIYETYDELTEALVFGKIDALIQNLPNINYLIKKNLYTNLVLVDELELPGIKKEDLRFGINPDKPLLYSIMQKALDNIGEERWTALSGKWLSVKLIDEMLGEQINSSLALLSEEEKKYLENTIVKIGMIRDYYPFSYEENGKINGFSFEYFKLLASKVGMKFDVEVDNWSPTLHKFENKKIDIIDAISYTREREEFANFSNAYFHIPNAIFARKNSFEEYGGLESLRGKKVGITKNIYYFDTIKELGLFELVVFESSREKIKALALGKIDAAFNNLTSGQKYILQGGDTNIEVLDELADEIVKKEDLKLGVSKENVILYSIVEKAMGAITANEKTKLVNKYFGVGFQKEERDKNIALNTEEREYLETKKEIRMCSIPNIPPLEQIDENGKHKGIAEDIIQIVSKKIQKPIVLVPTQSWSKSLENIKDGKCDILPAAMKTQNRQHYMNFTTPYLIEALVVATKDDKFFIENSSRLKNLKIGIVEGYVFIELLKQKHPDIEIVQVKSAKEGLLQVRDGKLFGYVDILPSIAYTIQKEGLFDLKVAGKLEFDAEFGIASRKDEPLLNSIMQKALKEIGEEEIRSIVGKWVSITIEQAFDYRKLIYISLFFLAILSVVLYKNRSIKALNKKLEELSITDNLTQLYNRNKLDEVLKEEANRSKRFLHTFAVIMVDIDHFKSVNDAHGHQMGDIVLKEFAEILKSNSRKTDIVGRWGGEEFMVICAQTDLKGATALADSMKEQIASYSFSSGEPKTASFGVSVYNKNEDIKDLIKRADDALYKAKKNGRNRVEIG</sequence>
<evidence type="ECO:0000313" key="4">
    <source>
        <dbReference type="EMBL" id="MBN2965289.1"/>
    </source>
</evidence>
<feature type="domain" description="GGDEF" evidence="3">
    <location>
        <begin position="825"/>
        <end position="952"/>
    </location>
</feature>
<name>A0ABS2WVN8_9BACT</name>
<dbReference type="CDD" id="cd01949">
    <property type="entry name" value="GGDEF"/>
    <property type="match status" value="1"/>
</dbReference>
<keyword evidence="2" id="KW-0472">Membrane</keyword>
<reference evidence="4 5" key="3">
    <citation type="submission" date="2021-02" db="EMBL/GenBank/DDBJ databases">
        <authorList>
            <person name="Merkel A.Y."/>
        </authorList>
    </citation>
    <scope>NUCLEOTIDE SEQUENCE [LARGE SCALE GENOMIC DNA]</scope>
    <source>
        <strain evidence="4 5">T05b</strain>
    </source>
</reference>
<dbReference type="Gene3D" id="3.40.190.10">
    <property type="entry name" value="Periplasmic binding protein-like II"/>
    <property type="match status" value="6"/>
</dbReference>